<evidence type="ECO:0000259" key="1">
    <source>
        <dbReference type="Pfam" id="PF01814"/>
    </source>
</evidence>
<feature type="domain" description="Hemerythrin-like" evidence="1">
    <location>
        <begin position="15"/>
        <end position="142"/>
    </location>
</feature>
<evidence type="ECO:0000313" key="3">
    <source>
        <dbReference type="Proteomes" id="UP000005519"/>
    </source>
</evidence>
<dbReference type="HOGENOM" id="CLU_113668_0_0_6"/>
<dbReference type="AlphaFoldDB" id="C9PPT9"/>
<dbReference type="STRING" id="667128.HMPREF0621_1013"/>
<keyword evidence="3" id="KW-1185">Reference proteome</keyword>
<dbReference type="Gene3D" id="1.20.120.520">
    <property type="entry name" value="nmb1532 protein domain like"/>
    <property type="match status" value="1"/>
</dbReference>
<name>C9PPT9_9PAST</name>
<evidence type="ECO:0000313" key="2">
    <source>
        <dbReference type="EMBL" id="EEX50390.1"/>
    </source>
</evidence>
<dbReference type="CDD" id="cd12108">
    <property type="entry name" value="Hr-like"/>
    <property type="match status" value="1"/>
</dbReference>
<reference evidence="2 3" key="1">
    <citation type="submission" date="2009-10" db="EMBL/GenBank/DDBJ databases">
        <authorList>
            <person name="Muzny D."/>
            <person name="Qin X."/>
            <person name="Deng J."/>
            <person name="Jiang H."/>
            <person name="Liu Y."/>
            <person name="Qu J."/>
            <person name="Song X.-Z."/>
            <person name="Zhang L."/>
            <person name="Thornton R."/>
            <person name="Coyle M."/>
            <person name="Francisco L."/>
            <person name="Jackson L."/>
            <person name="Javaid M."/>
            <person name="Korchina V."/>
            <person name="Kovar C."/>
            <person name="Mata R."/>
            <person name="Mathew T."/>
            <person name="Ngo R."/>
            <person name="Nguyen L."/>
            <person name="Nguyen N."/>
            <person name="Okwuonu G."/>
            <person name="Ongeri F."/>
            <person name="Pham C."/>
            <person name="Simmons D."/>
            <person name="Wilczek-Boney K."/>
            <person name="Hale W."/>
            <person name="Jakkamsetti A."/>
            <person name="Pham P."/>
            <person name="Ruth R."/>
            <person name="San Lucas F."/>
            <person name="Warren J."/>
            <person name="Zhang J."/>
            <person name="Zhao Z."/>
            <person name="Zhou C."/>
            <person name="Zhu D."/>
            <person name="Lee S."/>
            <person name="Bess C."/>
            <person name="Blankenburg K."/>
            <person name="Forbes L."/>
            <person name="Fu Q."/>
            <person name="Gubbala S."/>
            <person name="Hirani K."/>
            <person name="Jayaseelan J.C."/>
            <person name="Lara F."/>
            <person name="Munidasa M."/>
            <person name="Palculict T."/>
            <person name="Patil S."/>
            <person name="Pu L.-L."/>
            <person name="Saada N."/>
            <person name="Tang L."/>
            <person name="Weissenberger G."/>
            <person name="Zhu Y."/>
            <person name="Hemphill L."/>
            <person name="Shang Y."/>
            <person name="Youmans B."/>
            <person name="Ayvaz T."/>
            <person name="Ross M."/>
            <person name="Santibanez J."/>
            <person name="Aqrawi P."/>
            <person name="Gross S."/>
            <person name="Joshi V."/>
            <person name="Fowler G."/>
            <person name="Nazareth L."/>
            <person name="Reid J."/>
            <person name="Worley K."/>
            <person name="Petrosino J."/>
            <person name="Highlander S."/>
            <person name="Gibbs R."/>
        </authorList>
    </citation>
    <scope>NUCLEOTIDE SEQUENCE [LARGE SCALE GENOMIC DNA]</scope>
    <source>
        <strain evidence="2 3">ATCC 43325</strain>
    </source>
</reference>
<dbReference type="Pfam" id="PF01814">
    <property type="entry name" value="Hemerythrin"/>
    <property type="match status" value="1"/>
</dbReference>
<comment type="caution">
    <text evidence="2">The sequence shown here is derived from an EMBL/GenBank/DDBJ whole genome shotgun (WGS) entry which is preliminary data.</text>
</comment>
<gene>
    <name evidence="2" type="ORF">HMPREF0621_1013</name>
</gene>
<dbReference type="Proteomes" id="UP000005519">
    <property type="component" value="Unassembled WGS sequence"/>
</dbReference>
<organism evidence="2 3">
    <name type="scientific">Pasteurella dagmatis ATCC 43325</name>
    <dbReference type="NCBI Taxonomy" id="667128"/>
    <lineage>
        <taxon>Bacteria</taxon>
        <taxon>Pseudomonadati</taxon>
        <taxon>Pseudomonadota</taxon>
        <taxon>Gammaproteobacteria</taxon>
        <taxon>Pasteurellales</taxon>
        <taxon>Pasteurellaceae</taxon>
        <taxon>Pasteurella</taxon>
    </lineage>
</organism>
<accession>C9PPT9</accession>
<proteinExistence type="predicted"/>
<dbReference type="InterPro" id="IPR012312">
    <property type="entry name" value="Hemerythrin-like"/>
</dbReference>
<dbReference type="RefSeq" id="WP_005764524.1">
    <property type="nucleotide sequence ID" value="NZ_GG704813.1"/>
</dbReference>
<protein>
    <submittedName>
        <fullName evidence="2">Hemerythrin HHE cation binding domain protein</fullName>
    </submittedName>
</protein>
<dbReference type="EMBL" id="ACZR01000011">
    <property type="protein sequence ID" value="EEX50390.1"/>
    <property type="molecule type" value="Genomic_DNA"/>
</dbReference>
<sequence>MINLSPQDVVTWDEPIEMLYACHSKVKRFCHQLSILPNYLAEHGVNQAVKNDVKQIITYFNQSAPLHHQDEEDDFFPALLAKAPQVRSEIEKLEAQHILLHQNWDNLSRQLEELVQEKRTHIDAELIRQFIAGYDAHIAIEEPLFELGKQYLSPEQLNAMGKIMFARRCVK</sequence>
<dbReference type="OrthoDB" id="9780392at2"/>